<keyword evidence="5" id="KW-0067">ATP-binding</keyword>
<dbReference type="InterPro" id="IPR029056">
    <property type="entry name" value="Ribokinase-like"/>
</dbReference>
<dbReference type="Proteomes" id="UP000285310">
    <property type="component" value="Unassembled WGS sequence"/>
</dbReference>
<dbReference type="InParanoid" id="A0A423PP60"/>
<evidence type="ECO:0000256" key="5">
    <source>
        <dbReference type="ARBA" id="ARBA00022840"/>
    </source>
</evidence>
<evidence type="ECO:0000259" key="6">
    <source>
        <dbReference type="Pfam" id="PF08543"/>
    </source>
</evidence>
<dbReference type="CDD" id="cd01173">
    <property type="entry name" value="pyridoxal_pyridoxamine_kinase"/>
    <property type="match status" value="1"/>
</dbReference>
<protein>
    <recommendedName>
        <fullName evidence="1">pyridoxal kinase</fullName>
        <ecNumber evidence="1">2.7.1.35</ecNumber>
    </recommendedName>
</protein>
<dbReference type="InterPro" id="IPR004625">
    <property type="entry name" value="PyrdxlKinase"/>
</dbReference>
<dbReference type="EMBL" id="AYKG01000028">
    <property type="protein sequence ID" value="ROO27321.1"/>
    <property type="molecule type" value="Genomic_DNA"/>
</dbReference>
<dbReference type="FunCoup" id="A0A423PP60">
    <property type="interactions" value="446"/>
</dbReference>
<dbReference type="GO" id="GO:0009443">
    <property type="term" value="P:pyridoxal 5'-phosphate salvage"/>
    <property type="evidence" value="ECO:0007669"/>
    <property type="project" value="InterPro"/>
</dbReference>
<sequence>MDNIVSIQSHVAYGYVGNRAAVFPLQRLGYDVTAINTVQFSNHTGYGQFTGEVFSPEHVADVFAGMAELTGLAGVRALLTGYMGDQRSGEVMLDALARIRQARPGALYCCDPVMGDTGRGFFVREGIPEWMRELSVPAADIVTPNQFELSWLAGREITTRADALAAAADLRALGPRVVLMTSMAVEDTAADRIAMLVDTAQGSWRVSTPRIDFATAPNGAGDFTTAVFLAGCLADGLGEDGPARALARTAAAVEILFAATRDAGTRELALIPAQDEITAALRGPVPAHIEIERLR</sequence>
<dbReference type="GO" id="GO:0005829">
    <property type="term" value="C:cytosol"/>
    <property type="evidence" value="ECO:0007669"/>
    <property type="project" value="TreeGrafter"/>
</dbReference>
<dbReference type="AlphaFoldDB" id="A0A423PP60"/>
<keyword evidence="4 7" id="KW-0418">Kinase</keyword>
<dbReference type="Pfam" id="PF08543">
    <property type="entry name" value="Phos_pyr_kin"/>
    <property type="match status" value="1"/>
</dbReference>
<keyword evidence="2" id="KW-0808">Transferase</keyword>
<dbReference type="PANTHER" id="PTHR10534">
    <property type="entry name" value="PYRIDOXAL KINASE"/>
    <property type="match status" value="1"/>
</dbReference>
<comment type="caution">
    <text evidence="7">The sequence shown here is derived from an EMBL/GenBank/DDBJ whole genome shotgun (WGS) entry which is preliminary data.</text>
</comment>
<dbReference type="GO" id="GO:0008478">
    <property type="term" value="F:pyridoxal kinase activity"/>
    <property type="evidence" value="ECO:0007669"/>
    <property type="project" value="UniProtKB-EC"/>
</dbReference>
<dbReference type="Gene3D" id="3.40.1190.20">
    <property type="match status" value="1"/>
</dbReference>
<dbReference type="InterPro" id="IPR013749">
    <property type="entry name" value="PM/HMP-P_kinase-1"/>
</dbReference>
<dbReference type="GO" id="GO:0005524">
    <property type="term" value="F:ATP binding"/>
    <property type="evidence" value="ECO:0007669"/>
    <property type="project" value="UniProtKB-KW"/>
</dbReference>
<reference evidence="7 8" key="1">
    <citation type="submission" date="2013-10" db="EMBL/GenBank/DDBJ databases">
        <title>Salinisphaera japonica YTM-1 Genome Sequencing.</title>
        <authorList>
            <person name="Lai Q."/>
            <person name="Li C."/>
            <person name="Shao Z."/>
        </authorList>
    </citation>
    <scope>NUCLEOTIDE SEQUENCE [LARGE SCALE GENOMIC DNA]</scope>
    <source>
        <strain evidence="7 8">YTM-1</strain>
    </source>
</reference>
<gene>
    <name evidence="7" type="ORF">SAJA_09715</name>
</gene>
<dbReference type="RefSeq" id="WP_123658438.1">
    <property type="nucleotide sequence ID" value="NZ_AYKG01000028.1"/>
</dbReference>
<evidence type="ECO:0000256" key="1">
    <source>
        <dbReference type="ARBA" id="ARBA00012104"/>
    </source>
</evidence>
<dbReference type="NCBIfam" id="NF004398">
    <property type="entry name" value="PRK05756.1"/>
    <property type="match status" value="1"/>
</dbReference>
<keyword evidence="3" id="KW-0547">Nucleotide-binding</keyword>
<evidence type="ECO:0000313" key="8">
    <source>
        <dbReference type="Proteomes" id="UP000285310"/>
    </source>
</evidence>
<dbReference type="PANTHER" id="PTHR10534:SF2">
    <property type="entry name" value="PYRIDOXAL KINASE"/>
    <property type="match status" value="1"/>
</dbReference>
<keyword evidence="8" id="KW-1185">Reference proteome</keyword>
<evidence type="ECO:0000256" key="4">
    <source>
        <dbReference type="ARBA" id="ARBA00022777"/>
    </source>
</evidence>
<evidence type="ECO:0000313" key="7">
    <source>
        <dbReference type="EMBL" id="ROO27321.1"/>
    </source>
</evidence>
<feature type="domain" description="Pyridoxamine kinase/Phosphomethylpyrimidine kinase" evidence="6">
    <location>
        <begin position="32"/>
        <end position="236"/>
    </location>
</feature>
<evidence type="ECO:0000256" key="2">
    <source>
        <dbReference type="ARBA" id="ARBA00022679"/>
    </source>
</evidence>
<organism evidence="7 8">
    <name type="scientific">Salinisphaera japonica YTM-1</name>
    <dbReference type="NCBI Taxonomy" id="1209778"/>
    <lineage>
        <taxon>Bacteria</taxon>
        <taxon>Pseudomonadati</taxon>
        <taxon>Pseudomonadota</taxon>
        <taxon>Gammaproteobacteria</taxon>
        <taxon>Salinisphaerales</taxon>
        <taxon>Salinisphaeraceae</taxon>
        <taxon>Salinisphaera</taxon>
    </lineage>
</organism>
<evidence type="ECO:0000256" key="3">
    <source>
        <dbReference type="ARBA" id="ARBA00022741"/>
    </source>
</evidence>
<dbReference type="EC" id="2.7.1.35" evidence="1"/>
<accession>A0A423PP60</accession>
<dbReference type="NCBIfam" id="TIGR00687">
    <property type="entry name" value="pyridox_kin"/>
    <property type="match status" value="1"/>
</dbReference>
<dbReference type="OrthoDB" id="9800808at2"/>
<proteinExistence type="predicted"/>
<dbReference type="SUPFAM" id="SSF53613">
    <property type="entry name" value="Ribokinase-like"/>
    <property type="match status" value="1"/>
</dbReference>
<name>A0A423PP60_9GAMM</name>